<name>A0A699ZYZ7_HAELA</name>
<gene>
    <name evidence="6" type="ORF">HaLaN_21243</name>
</gene>
<dbReference type="InterPro" id="IPR050323">
    <property type="entry name" value="Ribosomal_protein_uL10"/>
</dbReference>
<dbReference type="InterPro" id="IPR043141">
    <property type="entry name" value="Ribosomal_uL10-like_sf"/>
</dbReference>
<dbReference type="InterPro" id="IPR030670">
    <property type="entry name" value="uL10_eukaryotes"/>
</dbReference>
<dbReference type="Pfam" id="PF00466">
    <property type="entry name" value="Ribosomal_L10"/>
    <property type="match status" value="1"/>
</dbReference>
<accession>A0A699ZYZ7</accession>
<dbReference type="PANTHER" id="PTHR45699:SF3">
    <property type="entry name" value="LARGE RIBOSOMAL SUBUNIT PROTEIN UL10"/>
    <property type="match status" value="1"/>
</dbReference>
<dbReference type="SUPFAM" id="SSF160369">
    <property type="entry name" value="Ribosomal protein L10-like"/>
    <property type="match status" value="1"/>
</dbReference>
<dbReference type="CDD" id="cd05795">
    <property type="entry name" value="Ribosomal_P0_L10e"/>
    <property type="match status" value="1"/>
</dbReference>
<keyword evidence="4" id="KW-0687">Ribonucleoprotein</keyword>
<dbReference type="Pfam" id="PF17777">
    <property type="entry name" value="RL10P_insert"/>
    <property type="match status" value="1"/>
</dbReference>
<dbReference type="Gene3D" id="3.30.70.1730">
    <property type="match status" value="1"/>
</dbReference>
<keyword evidence="7" id="KW-1185">Reference proteome</keyword>
<comment type="similarity">
    <text evidence="2">Belongs to the universal ribosomal protein uL10 family.</text>
</comment>
<feature type="non-terminal residue" evidence="6">
    <location>
        <position position="277"/>
    </location>
</feature>
<dbReference type="PIRSF" id="PIRSF039087">
    <property type="entry name" value="L10E"/>
    <property type="match status" value="1"/>
</dbReference>
<evidence type="ECO:0000259" key="5">
    <source>
        <dbReference type="Pfam" id="PF17777"/>
    </source>
</evidence>
<dbReference type="EMBL" id="BLLF01002313">
    <property type="protein sequence ID" value="GFH23608.1"/>
    <property type="molecule type" value="Genomic_DNA"/>
</dbReference>
<dbReference type="FunFam" id="3.90.105.20:FF:000001">
    <property type="entry name" value="60S acidic ribosomal protein P0"/>
    <property type="match status" value="1"/>
</dbReference>
<comment type="caution">
    <text evidence="6">The sequence shown here is derived from an EMBL/GenBank/DDBJ whole genome shotgun (WGS) entry which is preliminary data.</text>
</comment>
<dbReference type="GO" id="GO:0022625">
    <property type="term" value="C:cytosolic large ribosomal subunit"/>
    <property type="evidence" value="ECO:0007669"/>
    <property type="project" value="TreeGrafter"/>
</dbReference>
<evidence type="ECO:0000313" key="7">
    <source>
        <dbReference type="Proteomes" id="UP000485058"/>
    </source>
</evidence>
<comment type="function">
    <text evidence="1">Ribosomal protein P0 is the functional equivalent of E.coli protein L10.</text>
</comment>
<dbReference type="Gene3D" id="3.90.105.20">
    <property type="match status" value="1"/>
</dbReference>
<dbReference type="AlphaFoldDB" id="A0A699ZYZ7"/>
<organism evidence="6 7">
    <name type="scientific">Haematococcus lacustris</name>
    <name type="common">Green alga</name>
    <name type="synonym">Haematococcus pluvialis</name>
    <dbReference type="NCBI Taxonomy" id="44745"/>
    <lineage>
        <taxon>Eukaryota</taxon>
        <taxon>Viridiplantae</taxon>
        <taxon>Chlorophyta</taxon>
        <taxon>core chlorophytes</taxon>
        <taxon>Chlorophyceae</taxon>
        <taxon>CS clade</taxon>
        <taxon>Chlamydomonadales</taxon>
        <taxon>Haematococcaceae</taxon>
        <taxon>Haematococcus</taxon>
    </lineage>
</organism>
<sequence>MPSPSKIDKKEAYHAKLCKLLDTYEKAFIVGADNLILEAWFLQGLRPGAIILMGKNTMMKRSIRLYCEQTGSDKWAVILDQLVGNVGIIFTNGDLNDVRAEINKYKVGAPARVGLIAPDDVRIPAGPTGMDPSQTSFFQALGIATKINKGTIEMVSDNHLIKAGDKVGASQATLLSKLGLRPFKYGLQLLKVFENGALYDPAVLDITDDAIMSSVSAAIANIAALSLAADFPTLASIPHSVVNSYKNVLALSLATDFTFPLAQKVKDFLADPSKFAV</sequence>
<dbReference type="Proteomes" id="UP000485058">
    <property type="component" value="Unassembled WGS sequence"/>
</dbReference>
<evidence type="ECO:0000256" key="4">
    <source>
        <dbReference type="ARBA" id="ARBA00023274"/>
    </source>
</evidence>
<protein>
    <submittedName>
        <fullName evidence="6">60S acidic ribosomal protein P0</fullName>
    </submittedName>
</protein>
<proteinExistence type="inferred from homology"/>
<dbReference type="GO" id="GO:0070180">
    <property type="term" value="F:large ribosomal subunit rRNA binding"/>
    <property type="evidence" value="ECO:0007669"/>
    <property type="project" value="TreeGrafter"/>
</dbReference>
<dbReference type="GO" id="GO:0002181">
    <property type="term" value="P:cytoplasmic translation"/>
    <property type="evidence" value="ECO:0007669"/>
    <property type="project" value="TreeGrafter"/>
</dbReference>
<dbReference type="InterPro" id="IPR040637">
    <property type="entry name" value="Ribosomal_uL10-like_insert"/>
</dbReference>
<dbReference type="InterPro" id="IPR043164">
    <property type="entry name" value="Ribosomal_uL10-like_insert_sf"/>
</dbReference>
<evidence type="ECO:0000256" key="1">
    <source>
        <dbReference type="ARBA" id="ARBA00002200"/>
    </source>
</evidence>
<dbReference type="GO" id="GO:0003735">
    <property type="term" value="F:structural constituent of ribosome"/>
    <property type="evidence" value="ECO:0007669"/>
    <property type="project" value="TreeGrafter"/>
</dbReference>
<evidence type="ECO:0000256" key="2">
    <source>
        <dbReference type="ARBA" id="ARBA00008889"/>
    </source>
</evidence>
<feature type="domain" description="Large ribosomal subunit protein uL10-like insertion" evidence="5">
    <location>
        <begin position="111"/>
        <end position="179"/>
    </location>
</feature>
<evidence type="ECO:0000256" key="3">
    <source>
        <dbReference type="ARBA" id="ARBA00022980"/>
    </source>
</evidence>
<dbReference type="PANTHER" id="PTHR45699">
    <property type="entry name" value="60S ACIDIC RIBOSOMAL PROTEIN P0"/>
    <property type="match status" value="1"/>
</dbReference>
<dbReference type="GO" id="GO:0000027">
    <property type="term" value="P:ribosomal large subunit assembly"/>
    <property type="evidence" value="ECO:0007669"/>
    <property type="project" value="TreeGrafter"/>
</dbReference>
<keyword evidence="3 6" id="KW-0689">Ribosomal protein</keyword>
<feature type="non-terminal residue" evidence="6">
    <location>
        <position position="1"/>
    </location>
</feature>
<evidence type="ECO:0000313" key="6">
    <source>
        <dbReference type="EMBL" id="GFH23608.1"/>
    </source>
</evidence>
<dbReference type="InterPro" id="IPR001790">
    <property type="entry name" value="Ribosomal_uL10"/>
</dbReference>
<reference evidence="6 7" key="1">
    <citation type="submission" date="2020-02" db="EMBL/GenBank/DDBJ databases">
        <title>Draft genome sequence of Haematococcus lacustris strain NIES-144.</title>
        <authorList>
            <person name="Morimoto D."/>
            <person name="Nakagawa S."/>
            <person name="Yoshida T."/>
            <person name="Sawayama S."/>
        </authorList>
    </citation>
    <scope>NUCLEOTIDE SEQUENCE [LARGE SCALE GENOMIC DNA]</scope>
    <source>
        <strain evidence="6 7">NIES-144</strain>
    </source>
</reference>